<dbReference type="NCBIfam" id="NF012211">
    <property type="entry name" value="tand_rpt_95"/>
    <property type="match status" value="3"/>
</dbReference>
<dbReference type="EMBL" id="MIJD01000213">
    <property type="protein sequence ID" value="OPE52016.1"/>
    <property type="molecule type" value="Genomic_DNA"/>
</dbReference>
<feature type="compositionally biased region" description="Polar residues" evidence="1">
    <location>
        <begin position="79"/>
        <end position="88"/>
    </location>
</feature>
<sequence>MPSSGAGYARHVGRIGALAVALGVGAAVATSLGAGTARADDTGSAGASTASDSATSTPDRSRRTGAESVKRPADKPRVSTRTTAQTGERVSRDSKVTSTTSRAARVSAASAVKPRTTAISARTVSAPKRVTVAGQTPAPQAQPAATITSDARSTLDTDSVSAPELSRATPSVEVAEAVAAPSPSTAAGDTAPAESPALWALLAWTRRASTENIQTDGAVAPAAVTTSETTDVPEDTVVKDIVVKDTEAVGNTGVVENTTVNGDVTGVGNTGVNEFIGSSALGQTITVSLGPDTNGEFTFDTRDVLPTALGLFSLQVLVAPSHGAVTVSNDGMVTYKADPKYTGEDTFTVGYDALGLGLGLVVAVDFEVFVTSANQVPWGSSHTYLMVAGTSLTGNLLQYSHGGDGPLTVSLHSQPGSGSVVLGVDGTFVYTPHAGFAGTDIFSYTVTDIDGDSAIGKVTIQVQGNAPLAADDTATVTAGDKVTIDVLKNDQHSGGELKIELVDKPAHGSVEYDATTRTFTYTAGPNQTQGSDTFTYSIIDAHGQSTATVTIQIAGKPPLATDDTATVTAGDKVTIDVLKNDQYSGGELKIELVGQPTYGKVEYDPSTRTFTYIAGANQTQDSDTFTYSITDGNGHTSTATVKVAILVKPTGPTANDDWATTPNTSPVTIDVLANDDAPGEKPPTVRIDSPPRSGKVELLDGKLVYTPDPGFVGSVSIGYSITDPSGVTSAATVTVTVTGKEYAEHHYTVTQGATLRIPGFEGLLSDPRYQGWTVSMAQGSGRGTVALHPDGTFSYTPEPGFLGEDSFIVYVSDGKTETKMNVYINVVEAPTESEPQPVVQPVGFTSSALALGGGRTTAECTDYYWPEIVDPDTVWPTCTLLYVRDDFNQVR</sequence>
<evidence type="ECO:0000313" key="5">
    <source>
        <dbReference type="Proteomes" id="UP000220340"/>
    </source>
</evidence>
<gene>
    <name evidence="2" type="ORF">BV510_18815</name>
    <name evidence="3" type="ORF">CRI78_07250</name>
</gene>
<organism evidence="3 5">
    <name type="scientific">Mycolicibacterium diernhoferi</name>
    <dbReference type="NCBI Taxonomy" id="1801"/>
    <lineage>
        <taxon>Bacteria</taxon>
        <taxon>Bacillati</taxon>
        <taxon>Actinomycetota</taxon>
        <taxon>Actinomycetes</taxon>
        <taxon>Mycobacteriales</taxon>
        <taxon>Mycobacteriaceae</taxon>
        <taxon>Mycolicibacterium</taxon>
    </lineage>
</organism>
<evidence type="ECO:0000256" key="1">
    <source>
        <dbReference type="SAM" id="MobiDB-lite"/>
    </source>
</evidence>
<feature type="region of interest" description="Disordered" evidence="1">
    <location>
        <begin position="36"/>
        <end position="109"/>
    </location>
</feature>
<dbReference type="Proteomes" id="UP000220340">
    <property type="component" value="Unassembled WGS sequence"/>
</dbReference>
<dbReference type="AlphaFoldDB" id="A0A1Q4H7C8"/>
<feature type="compositionally biased region" description="Polar residues" evidence="1">
    <location>
        <begin position="147"/>
        <end position="160"/>
    </location>
</feature>
<comment type="caution">
    <text evidence="3">The sequence shown here is derived from an EMBL/GenBank/DDBJ whole genome shotgun (WGS) entry which is preliminary data.</text>
</comment>
<feature type="compositionally biased region" description="Low complexity" evidence="1">
    <location>
        <begin position="96"/>
        <end position="109"/>
    </location>
</feature>
<feature type="compositionally biased region" description="Low complexity" evidence="1">
    <location>
        <begin position="133"/>
        <end position="146"/>
    </location>
</feature>
<evidence type="ECO:0000313" key="4">
    <source>
        <dbReference type="Proteomes" id="UP000191039"/>
    </source>
</evidence>
<feature type="region of interest" description="Disordered" evidence="1">
    <location>
        <begin position="133"/>
        <end position="169"/>
    </location>
</feature>
<dbReference type="Pfam" id="PF17963">
    <property type="entry name" value="Big_9"/>
    <property type="match status" value="6"/>
</dbReference>
<accession>A0A1Q4H7C8</accession>
<dbReference type="Proteomes" id="UP000191039">
    <property type="component" value="Unassembled WGS sequence"/>
</dbReference>
<keyword evidence="5" id="KW-1185">Reference proteome</keyword>
<evidence type="ECO:0000313" key="2">
    <source>
        <dbReference type="EMBL" id="OPE52016.1"/>
    </source>
</evidence>
<protein>
    <submittedName>
        <fullName evidence="3">Tandem-95 repeat protein</fullName>
    </submittedName>
</protein>
<dbReference type="Gene3D" id="2.60.40.2810">
    <property type="match status" value="1"/>
</dbReference>
<feature type="compositionally biased region" description="Basic and acidic residues" evidence="1">
    <location>
        <begin position="59"/>
        <end position="77"/>
    </location>
</feature>
<dbReference type="Gene3D" id="2.60.40.3440">
    <property type="match status" value="5"/>
</dbReference>
<dbReference type="RefSeq" id="WP_073858837.1">
    <property type="nucleotide sequence ID" value="NZ_BAAATC010000006.1"/>
</dbReference>
<evidence type="ECO:0000313" key="3">
    <source>
        <dbReference type="EMBL" id="PEG55356.1"/>
    </source>
</evidence>
<dbReference type="STRING" id="1801.BRW64_23330"/>
<name>A0A1Q4H7C8_9MYCO</name>
<reference evidence="2 4" key="1">
    <citation type="submission" date="2016-09" db="EMBL/GenBank/DDBJ databases">
        <title>genome sequences of unsequenced Mycobacteria.</title>
        <authorList>
            <person name="Greninger A.L."/>
            <person name="Jerome K.R."/>
            <person name="Mcnair B."/>
            <person name="Wallis C."/>
            <person name="Fang F."/>
        </authorList>
    </citation>
    <scope>NUCLEOTIDE SEQUENCE [LARGE SCALE GENOMIC DNA]</scope>
    <source>
        <strain evidence="2 4">BM1</strain>
    </source>
</reference>
<proteinExistence type="predicted"/>
<dbReference type="EMBL" id="PDCR01000007">
    <property type="protein sequence ID" value="PEG55356.1"/>
    <property type="molecule type" value="Genomic_DNA"/>
</dbReference>
<feature type="compositionally biased region" description="Low complexity" evidence="1">
    <location>
        <begin position="36"/>
        <end position="58"/>
    </location>
</feature>
<reference evidence="3 5" key="2">
    <citation type="submission" date="2017-10" db="EMBL/GenBank/DDBJ databases">
        <title>The new phylogeny of genus Mycobacterium.</title>
        <authorList>
            <person name="Tortoli E."/>
            <person name="Trovato A."/>
            <person name="Cirillo D.M."/>
        </authorList>
    </citation>
    <scope>NUCLEOTIDE SEQUENCE [LARGE SCALE GENOMIC DNA]</scope>
    <source>
        <strain evidence="3 5">IP141170001</strain>
    </source>
</reference>